<name>A0A845M408_9RHOB</name>
<dbReference type="SUPFAM" id="SSF54909">
    <property type="entry name" value="Dimeric alpha+beta barrel"/>
    <property type="match status" value="1"/>
</dbReference>
<dbReference type="EMBL" id="WTUX01000014">
    <property type="protein sequence ID" value="MZR13729.1"/>
    <property type="molecule type" value="Genomic_DNA"/>
</dbReference>
<dbReference type="Proteomes" id="UP000467322">
    <property type="component" value="Unassembled WGS sequence"/>
</dbReference>
<dbReference type="Gene3D" id="3.30.70.100">
    <property type="match status" value="1"/>
</dbReference>
<comment type="caution">
    <text evidence="2">The sequence shown here is derived from an EMBL/GenBank/DDBJ whole genome shotgun (WGS) entry which is preliminary data.</text>
</comment>
<dbReference type="AlphaFoldDB" id="A0A845M408"/>
<evidence type="ECO:0000259" key="1">
    <source>
        <dbReference type="PROSITE" id="PS51502"/>
    </source>
</evidence>
<keyword evidence="3" id="KW-1185">Reference proteome</keyword>
<gene>
    <name evidence="2" type="ORF">GQE99_11950</name>
</gene>
<reference evidence="2 3" key="1">
    <citation type="submission" date="2019-12" db="EMBL/GenBank/DDBJ databases">
        <title>Maritimibacter sp. nov. sp. isolated from sea sand.</title>
        <authorList>
            <person name="Kim J."/>
            <person name="Jeong S.E."/>
            <person name="Jung H.S."/>
            <person name="Jeon C.O."/>
        </authorList>
    </citation>
    <scope>NUCLEOTIDE SEQUENCE [LARGE SCALE GENOMIC DNA]</scope>
    <source>
        <strain evidence="2 3">DP07</strain>
    </source>
</reference>
<dbReference type="InterPro" id="IPR011008">
    <property type="entry name" value="Dimeric_a/b-barrel"/>
</dbReference>
<dbReference type="Pfam" id="PF07876">
    <property type="entry name" value="Dabb"/>
    <property type="match status" value="1"/>
</dbReference>
<evidence type="ECO:0000313" key="3">
    <source>
        <dbReference type="Proteomes" id="UP000467322"/>
    </source>
</evidence>
<organism evidence="2 3">
    <name type="scientific">Maritimibacter harenae</name>
    <dbReference type="NCBI Taxonomy" id="2606218"/>
    <lineage>
        <taxon>Bacteria</taxon>
        <taxon>Pseudomonadati</taxon>
        <taxon>Pseudomonadota</taxon>
        <taxon>Alphaproteobacteria</taxon>
        <taxon>Rhodobacterales</taxon>
        <taxon>Roseobacteraceae</taxon>
        <taxon>Maritimibacter</taxon>
    </lineage>
</organism>
<feature type="domain" description="Stress-response A/B barrel" evidence="1">
    <location>
        <begin position="2"/>
        <end position="92"/>
    </location>
</feature>
<dbReference type="InterPro" id="IPR013097">
    <property type="entry name" value="Dabb"/>
</dbReference>
<dbReference type="PROSITE" id="PS51502">
    <property type="entry name" value="S_R_A_B_BARREL"/>
    <property type="match status" value="1"/>
</dbReference>
<protein>
    <submittedName>
        <fullName evidence="2">Dabb family protein</fullName>
    </submittedName>
</protein>
<proteinExistence type="predicted"/>
<dbReference type="SMART" id="SM00886">
    <property type="entry name" value="Dabb"/>
    <property type="match status" value="1"/>
</dbReference>
<accession>A0A845M408</accession>
<sequence>MIRHFVFFTARESENLVAIRDGLRCLTRIPHADHLEIALNRKSDPASKEVDIVVYGEFADDAALAAYKAHALYAESIKRVKPLRELRLAADYDVEHAFTTAGDES</sequence>
<dbReference type="RefSeq" id="WP_161351867.1">
    <property type="nucleotide sequence ID" value="NZ_WTUX01000014.1"/>
</dbReference>
<evidence type="ECO:0000313" key="2">
    <source>
        <dbReference type="EMBL" id="MZR13729.1"/>
    </source>
</evidence>